<organism evidence="1 2">
    <name type="scientific">Saccharibacillus sacchari</name>
    <dbReference type="NCBI Taxonomy" id="456493"/>
    <lineage>
        <taxon>Bacteria</taxon>
        <taxon>Bacillati</taxon>
        <taxon>Bacillota</taxon>
        <taxon>Bacilli</taxon>
        <taxon>Bacillales</taxon>
        <taxon>Paenibacillaceae</taxon>
        <taxon>Saccharibacillus</taxon>
    </lineage>
</organism>
<dbReference type="Proteomes" id="UP001380953">
    <property type="component" value="Unassembled WGS sequence"/>
</dbReference>
<name>A0ACC6PC15_9BACL</name>
<proteinExistence type="predicted"/>
<dbReference type="EMBL" id="JBBKAR010000033">
    <property type="protein sequence ID" value="MEJ8304427.1"/>
    <property type="molecule type" value="Genomic_DNA"/>
</dbReference>
<gene>
    <name evidence="1" type="ORF">WKI47_11035</name>
</gene>
<evidence type="ECO:0000313" key="2">
    <source>
        <dbReference type="Proteomes" id="UP001380953"/>
    </source>
</evidence>
<evidence type="ECO:0000313" key="1">
    <source>
        <dbReference type="EMBL" id="MEJ8304427.1"/>
    </source>
</evidence>
<keyword evidence="1" id="KW-0067">ATP-binding</keyword>
<accession>A0ACC6PC15</accession>
<keyword evidence="1" id="KW-0547">Nucleotide-binding</keyword>
<keyword evidence="2" id="KW-1185">Reference proteome</keyword>
<comment type="caution">
    <text evidence="1">The sequence shown here is derived from an EMBL/GenBank/DDBJ whole genome shotgun (WGS) entry which is preliminary data.</text>
</comment>
<sequence length="116" mass="13349">MPQQYETILRDNGTNLSVGQKKRMALVRALLIPSDCLLLDEPTAGLDRENADRFWMSLLNRNQDVTRIVTTHRVEETKFADQVLIFKEGYLVEAGRSNELLLLGGEYSRLMEKEHN</sequence>
<reference evidence="1" key="1">
    <citation type="submission" date="2024-03" db="EMBL/GenBank/DDBJ databases">
        <title>Whole genome sequecning of epiphytes from Marcgravia umbellata leaves.</title>
        <authorList>
            <person name="Kumar G."/>
            <person name="Savka M.A."/>
        </authorList>
    </citation>
    <scope>NUCLEOTIDE SEQUENCE</scope>
    <source>
        <strain evidence="1">RIT_BL5</strain>
    </source>
</reference>
<protein>
    <submittedName>
        <fullName evidence="1">ATP-binding cassette domain-containing protein</fullName>
    </submittedName>
</protein>